<evidence type="ECO:0000256" key="11">
    <source>
        <dbReference type="SAM" id="MobiDB-lite"/>
    </source>
</evidence>
<dbReference type="Pfam" id="PF04140">
    <property type="entry name" value="ICMT"/>
    <property type="match status" value="1"/>
</dbReference>
<evidence type="ECO:0000256" key="10">
    <source>
        <dbReference type="RuleBase" id="RU362022"/>
    </source>
</evidence>
<dbReference type="Gene3D" id="1.20.120.1630">
    <property type="match status" value="1"/>
</dbReference>
<proteinExistence type="inferred from homology"/>
<comment type="subcellular location">
    <subcellularLocation>
        <location evidence="10">Endoplasmic reticulum membrane</location>
        <topology evidence="10">Multi-pass membrane protein</topology>
    </subcellularLocation>
    <subcellularLocation>
        <location evidence="1">Membrane</location>
        <topology evidence="1">Multi-pass membrane protein</topology>
    </subcellularLocation>
</comment>
<feature type="transmembrane region" description="Helical" evidence="10">
    <location>
        <begin position="235"/>
        <end position="263"/>
    </location>
</feature>
<keyword evidence="9 10" id="KW-0472">Membrane</keyword>
<evidence type="ECO:0000313" key="13">
    <source>
        <dbReference type="Proteomes" id="UP000800235"/>
    </source>
</evidence>
<dbReference type="PANTHER" id="PTHR12714:SF9">
    <property type="entry name" value="PROTEIN-S-ISOPRENYLCYSTEINE O-METHYLTRANSFERASE"/>
    <property type="match status" value="1"/>
</dbReference>
<dbReference type="GO" id="GO:0004671">
    <property type="term" value="F:protein C-terminal S-isoprenylcysteine carboxyl O-methyltransferase activity"/>
    <property type="evidence" value="ECO:0007669"/>
    <property type="project" value="UniProtKB-EC"/>
</dbReference>
<dbReference type="PROSITE" id="PS51564">
    <property type="entry name" value="SAM_ICMT"/>
    <property type="match status" value="1"/>
</dbReference>
<evidence type="ECO:0000256" key="9">
    <source>
        <dbReference type="ARBA" id="ARBA00023136"/>
    </source>
</evidence>
<evidence type="ECO:0000256" key="6">
    <source>
        <dbReference type="ARBA" id="ARBA00022691"/>
    </source>
</evidence>
<feature type="transmembrane region" description="Helical" evidence="10">
    <location>
        <begin position="173"/>
        <end position="192"/>
    </location>
</feature>
<dbReference type="AlphaFoldDB" id="A0A9P4P0I1"/>
<keyword evidence="10" id="KW-0256">Endoplasmic reticulum</keyword>
<comment type="similarity">
    <text evidence="2 10">Belongs to the class VI-like SAM-binding methyltransferase superfamily. Isoprenylcysteine carboxyl methyltransferase family.</text>
</comment>
<protein>
    <recommendedName>
        <fullName evidence="3 10">Protein-S-isoprenylcysteine O-methyltransferase</fullName>
        <ecNumber evidence="3 10">2.1.1.100</ecNumber>
    </recommendedName>
</protein>
<evidence type="ECO:0000256" key="1">
    <source>
        <dbReference type="ARBA" id="ARBA00004141"/>
    </source>
</evidence>
<evidence type="ECO:0000313" key="12">
    <source>
        <dbReference type="EMBL" id="KAF2434456.1"/>
    </source>
</evidence>
<dbReference type="EMBL" id="MU007016">
    <property type="protein sequence ID" value="KAF2434456.1"/>
    <property type="molecule type" value="Genomic_DNA"/>
</dbReference>
<dbReference type="GO" id="GO:0005789">
    <property type="term" value="C:endoplasmic reticulum membrane"/>
    <property type="evidence" value="ECO:0007669"/>
    <property type="project" value="UniProtKB-SubCell"/>
</dbReference>
<keyword evidence="6 10" id="KW-0949">S-adenosyl-L-methionine</keyword>
<sequence>MSNSSSPHTTPSSSGKPEISWPLERPTDPPAEFGPRVEAELRRRSADVHDHLSETDEATVPFKDLLPNHSRSLSGIASRSFLLGIALGSCVFAWWYNFYIAETPLWRPPFFVSTLALFHYLEFWIHAKYNLPKATTDTFLLNANGWQYNAAHGLGMLEAIITSSYYPRWQSHFSYTIIQWTGLAFIVMGQTVRTVAMATAGTNFHHVVQHKKEKGHQLVQHGIYGVLRHPSYFGFFWWAIGTQLVLGNVFCLFMYIAVLWMFFNKRIRSEERYLTNFFGEEYSKYRGRTIVGIPLIP</sequence>
<evidence type="ECO:0000256" key="5">
    <source>
        <dbReference type="ARBA" id="ARBA00022679"/>
    </source>
</evidence>
<keyword evidence="7 10" id="KW-0812">Transmembrane</keyword>
<dbReference type="GO" id="GO:0032259">
    <property type="term" value="P:methylation"/>
    <property type="evidence" value="ECO:0007669"/>
    <property type="project" value="UniProtKB-KW"/>
</dbReference>
<name>A0A9P4P0I1_9PEZI</name>
<feature type="region of interest" description="Disordered" evidence="11">
    <location>
        <begin position="1"/>
        <end position="37"/>
    </location>
</feature>
<evidence type="ECO:0000256" key="8">
    <source>
        <dbReference type="ARBA" id="ARBA00022989"/>
    </source>
</evidence>
<evidence type="ECO:0000256" key="3">
    <source>
        <dbReference type="ARBA" id="ARBA00012151"/>
    </source>
</evidence>
<reference evidence="12" key="1">
    <citation type="journal article" date="2020" name="Stud. Mycol.">
        <title>101 Dothideomycetes genomes: a test case for predicting lifestyles and emergence of pathogens.</title>
        <authorList>
            <person name="Haridas S."/>
            <person name="Albert R."/>
            <person name="Binder M."/>
            <person name="Bloem J."/>
            <person name="Labutti K."/>
            <person name="Salamov A."/>
            <person name="Andreopoulos B."/>
            <person name="Baker S."/>
            <person name="Barry K."/>
            <person name="Bills G."/>
            <person name="Bluhm B."/>
            <person name="Cannon C."/>
            <person name="Castanera R."/>
            <person name="Culley D."/>
            <person name="Daum C."/>
            <person name="Ezra D."/>
            <person name="Gonzalez J."/>
            <person name="Henrissat B."/>
            <person name="Kuo A."/>
            <person name="Liang C."/>
            <person name="Lipzen A."/>
            <person name="Lutzoni F."/>
            <person name="Magnuson J."/>
            <person name="Mondo S."/>
            <person name="Nolan M."/>
            <person name="Ohm R."/>
            <person name="Pangilinan J."/>
            <person name="Park H.-J."/>
            <person name="Ramirez L."/>
            <person name="Alfaro M."/>
            <person name="Sun H."/>
            <person name="Tritt A."/>
            <person name="Yoshinaga Y."/>
            <person name="Zwiers L.-H."/>
            <person name="Turgeon B."/>
            <person name="Goodwin S."/>
            <person name="Spatafora J."/>
            <person name="Crous P."/>
            <person name="Grigoriev I."/>
        </authorList>
    </citation>
    <scope>NUCLEOTIDE SEQUENCE</scope>
    <source>
        <strain evidence="12">CBS 130266</strain>
    </source>
</reference>
<feature type="transmembrane region" description="Helical" evidence="10">
    <location>
        <begin position="81"/>
        <end position="100"/>
    </location>
</feature>
<feature type="transmembrane region" description="Helical" evidence="10">
    <location>
        <begin position="106"/>
        <end position="125"/>
    </location>
</feature>
<keyword evidence="5" id="KW-0808">Transferase</keyword>
<keyword evidence="4 10" id="KW-0489">Methyltransferase</keyword>
<keyword evidence="8 10" id="KW-1133">Transmembrane helix</keyword>
<dbReference type="OrthoDB" id="422086at2759"/>
<dbReference type="InterPro" id="IPR025770">
    <property type="entry name" value="PPMT_MeTrfase"/>
</dbReference>
<dbReference type="EC" id="2.1.1.100" evidence="3 10"/>
<gene>
    <name evidence="12" type="ORF">EJ08DRAFT_646435</name>
</gene>
<organism evidence="12 13">
    <name type="scientific">Tothia fuscella</name>
    <dbReference type="NCBI Taxonomy" id="1048955"/>
    <lineage>
        <taxon>Eukaryota</taxon>
        <taxon>Fungi</taxon>
        <taxon>Dikarya</taxon>
        <taxon>Ascomycota</taxon>
        <taxon>Pezizomycotina</taxon>
        <taxon>Dothideomycetes</taxon>
        <taxon>Pleosporomycetidae</taxon>
        <taxon>Venturiales</taxon>
        <taxon>Cylindrosympodiaceae</taxon>
        <taxon>Tothia</taxon>
    </lineage>
</organism>
<evidence type="ECO:0000256" key="2">
    <source>
        <dbReference type="ARBA" id="ARBA00009140"/>
    </source>
</evidence>
<dbReference type="Proteomes" id="UP000800235">
    <property type="component" value="Unassembled WGS sequence"/>
</dbReference>
<evidence type="ECO:0000256" key="4">
    <source>
        <dbReference type="ARBA" id="ARBA00022603"/>
    </source>
</evidence>
<dbReference type="PANTHER" id="PTHR12714">
    <property type="entry name" value="PROTEIN-S ISOPRENYLCYSTEINE O-METHYLTRANSFERASE"/>
    <property type="match status" value="1"/>
</dbReference>
<comment type="catalytic activity">
    <reaction evidence="10">
        <text>[protein]-C-terminal S-[(2E,6E)-farnesyl]-L-cysteine + S-adenosyl-L-methionine = [protein]-C-terminal S-[(2E,6E)-farnesyl]-L-cysteine methyl ester + S-adenosyl-L-homocysteine</text>
        <dbReference type="Rhea" id="RHEA:21672"/>
        <dbReference type="Rhea" id="RHEA-COMP:12125"/>
        <dbReference type="Rhea" id="RHEA-COMP:12126"/>
        <dbReference type="ChEBI" id="CHEBI:57856"/>
        <dbReference type="ChEBI" id="CHEBI:59789"/>
        <dbReference type="ChEBI" id="CHEBI:90510"/>
        <dbReference type="ChEBI" id="CHEBI:90511"/>
        <dbReference type="EC" id="2.1.1.100"/>
    </reaction>
</comment>
<accession>A0A9P4P0I1</accession>
<keyword evidence="13" id="KW-1185">Reference proteome</keyword>
<comment type="caution">
    <text evidence="12">The sequence shown here is derived from an EMBL/GenBank/DDBJ whole genome shotgun (WGS) entry which is preliminary data.</text>
</comment>
<dbReference type="InterPro" id="IPR007269">
    <property type="entry name" value="ICMT_MeTrfase"/>
</dbReference>
<feature type="compositionally biased region" description="Low complexity" evidence="11">
    <location>
        <begin position="1"/>
        <end position="14"/>
    </location>
</feature>
<evidence type="ECO:0000256" key="7">
    <source>
        <dbReference type="ARBA" id="ARBA00022692"/>
    </source>
</evidence>